<comment type="caution">
    <text evidence="1">The sequence shown here is derived from an EMBL/GenBank/DDBJ whole genome shotgun (WGS) entry which is preliminary data.</text>
</comment>
<evidence type="ECO:0000313" key="1">
    <source>
        <dbReference type="EMBL" id="OHT03840.1"/>
    </source>
</evidence>
<keyword evidence="2" id="KW-1185">Reference proteome</keyword>
<organism evidence="1 2">
    <name type="scientific">Tritrichomonas foetus</name>
    <dbReference type="NCBI Taxonomy" id="1144522"/>
    <lineage>
        <taxon>Eukaryota</taxon>
        <taxon>Metamonada</taxon>
        <taxon>Parabasalia</taxon>
        <taxon>Tritrichomonadida</taxon>
        <taxon>Tritrichomonadidae</taxon>
        <taxon>Tritrichomonas</taxon>
    </lineage>
</organism>
<dbReference type="SUPFAM" id="SSF47862">
    <property type="entry name" value="Saposin"/>
    <property type="match status" value="1"/>
</dbReference>
<proteinExistence type="predicted"/>
<dbReference type="EMBL" id="MLAK01000815">
    <property type="protein sequence ID" value="OHT03840.1"/>
    <property type="molecule type" value="Genomic_DNA"/>
</dbReference>
<dbReference type="Proteomes" id="UP000179807">
    <property type="component" value="Unassembled WGS sequence"/>
</dbReference>
<dbReference type="InterPro" id="IPR011001">
    <property type="entry name" value="Saposin-like"/>
</dbReference>
<dbReference type="RefSeq" id="XP_068356976.1">
    <property type="nucleotide sequence ID" value="XM_068490162.1"/>
</dbReference>
<dbReference type="VEuPathDB" id="TrichDB:TRFO_01548"/>
<accession>A0A1J4JZC4</accession>
<sequence length="76" mass="8602">MDEYEICLGSTAIVVQYYSTETQEFIQEKQVEYCKTLGGDWTGVCYMFLAYSGDLQFSLVGQGKSAVETCDIIFQK</sequence>
<dbReference type="AlphaFoldDB" id="A0A1J4JZC4"/>
<gene>
    <name evidence="1" type="ORF">TRFO_01548</name>
</gene>
<reference evidence="1" key="1">
    <citation type="submission" date="2016-10" db="EMBL/GenBank/DDBJ databases">
        <authorList>
            <person name="Benchimol M."/>
            <person name="Almeida L.G."/>
            <person name="Vasconcelos A.T."/>
            <person name="Perreira-Neves A."/>
            <person name="Rosa I.A."/>
            <person name="Tasca T."/>
            <person name="Bogo M.R."/>
            <person name="de Souza W."/>
        </authorList>
    </citation>
    <scope>NUCLEOTIDE SEQUENCE [LARGE SCALE GENOMIC DNA]</scope>
    <source>
        <strain evidence="1">K</strain>
    </source>
</reference>
<dbReference type="GeneID" id="94824866"/>
<evidence type="ECO:0000313" key="2">
    <source>
        <dbReference type="Proteomes" id="UP000179807"/>
    </source>
</evidence>
<protein>
    <submittedName>
        <fullName evidence="1">Uncharacterized protein</fullName>
    </submittedName>
</protein>
<name>A0A1J4JZC4_9EUKA</name>